<keyword evidence="1" id="KW-0472">Membrane</keyword>
<dbReference type="PANTHER" id="PTHR19372">
    <property type="entry name" value="SULFITE REDUCTASE"/>
    <property type="match status" value="1"/>
</dbReference>
<feature type="domain" description="Oxidoreductase molybdopterin-binding" evidence="2">
    <location>
        <begin position="203"/>
        <end position="346"/>
    </location>
</feature>
<dbReference type="Gene3D" id="2.60.40.650">
    <property type="match status" value="1"/>
</dbReference>
<evidence type="ECO:0000313" key="3">
    <source>
        <dbReference type="EMBL" id="GHF12880.1"/>
    </source>
</evidence>
<keyword evidence="1" id="KW-0812">Transmembrane</keyword>
<dbReference type="Proteomes" id="UP000617531">
    <property type="component" value="Unassembled WGS sequence"/>
</dbReference>
<evidence type="ECO:0000259" key="2">
    <source>
        <dbReference type="Pfam" id="PF00174"/>
    </source>
</evidence>
<dbReference type="SUPFAM" id="SSF81296">
    <property type="entry name" value="E set domains"/>
    <property type="match status" value="1"/>
</dbReference>
<dbReference type="Pfam" id="PF00174">
    <property type="entry name" value="Oxidored_molyb"/>
    <property type="match status" value="1"/>
</dbReference>
<evidence type="ECO:0000256" key="1">
    <source>
        <dbReference type="SAM" id="Phobius"/>
    </source>
</evidence>
<keyword evidence="1" id="KW-1133">Transmembrane helix</keyword>
<dbReference type="GO" id="GO:0043546">
    <property type="term" value="F:molybdopterin cofactor binding"/>
    <property type="evidence" value="ECO:0007669"/>
    <property type="project" value="TreeGrafter"/>
</dbReference>
<keyword evidence="4" id="KW-1185">Reference proteome</keyword>
<reference evidence="3" key="2">
    <citation type="submission" date="2020-09" db="EMBL/GenBank/DDBJ databases">
        <authorList>
            <person name="Sun Q."/>
            <person name="Zhou Y."/>
        </authorList>
    </citation>
    <scope>NUCLEOTIDE SEQUENCE</scope>
    <source>
        <strain evidence="3">CGMCC 1.16548</strain>
    </source>
</reference>
<dbReference type="AlphaFoldDB" id="A0A8J3GPX1"/>
<protein>
    <submittedName>
        <fullName evidence="3">Putative oxidoreductase</fullName>
    </submittedName>
</protein>
<dbReference type="GO" id="GO:0008482">
    <property type="term" value="F:sulfite oxidase activity"/>
    <property type="evidence" value="ECO:0007669"/>
    <property type="project" value="TreeGrafter"/>
</dbReference>
<comment type="caution">
    <text evidence="3">The sequence shown here is derived from an EMBL/GenBank/DDBJ whole genome shotgun (WGS) entry which is preliminary data.</text>
</comment>
<dbReference type="SUPFAM" id="SSF56524">
    <property type="entry name" value="Oxidoreductase molybdopterin-binding domain"/>
    <property type="match status" value="1"/>
</dbReference>
<feature type="transmembrane region" description="Helical" evidence="1">
    <location>
        <begin position="89"/>
        <end position="106"/>
    </location>
</feature>
<dbReference type="GO" id="GO:0020037">
    <property type="term" value="F:heme binding"/>
    <property type="evidence" value="ECO:0007669"/>
    <property type="project" value="TreeGrafter"/>
</dbReference>
<dbReference type="InterPro" id="IPR014756">
    <property type="entry name" value="Ig_E-set"/>
</dbReference>
<feature type="transmembrane region" description="Helical" evidence="1">
    <location>
        <begin position="37"/>
        <end position="58"/>
    </location>
</feature>
<evidence type="ECO:0000313" key="4">
    <source>
        <dbReference type="Proteomes" id="UP000617531"/>
    </source>
</evidence>
<gene>
    <name evidence="3" type="ORF">GCM10011600_12080</name>
</gene>
<name>A0A8J3GPX1_9MICO</name>
<dbReference type="GO" id="GO:0006790">
    <property type="term" value="P:sulfur compound metabolic process"/>
    <property type="evidence" value="ECO:0007669"/>
    <property type="project" value="TreeGrafter"/>
</dbReference>
<feature type="transmembrane region" description="Helical" evidence="1">
    <location>
        <begin position="137"/>
        <end position="155"/>
    </location>
</feature>
<dbReference type="EMBL" id="BNAI01000002">
    <property type="protein sequence ID" value="GHF12880.1"/>
    <property type="molecule type" value="Genomic_DNA"/>
</dbReference>
<dbReference type="InterPro" id="IPR000572">
    <property type="entry name" value="OxRdtase_Mopterin-bd_dom"/>
</dbReference>
<dbReference type="InterPro" id="IPR036374">
    <property type="entry name" value="OxRdtase_Mopterin-bd_sf"/>
</dbReference>
<dbReference type="PANTHER" id="PTHR19372:SF7">
    <property type="entry name" value="SULFITE OXIDASE, MITOCHONDRIAL"/>
    <property type="match status" value="1"/>
</dbReference>
<accession>A0A8J3GPX1</accession>
<dbReference type="Gene3D" id="3.90.420.10">
    <property type="entry name" value="Oxidoreductase, molybdopterin-binding domain"/>
    <property type="match status" value="1"/>
</dbReference>
<organism evidence="3 4">
    <name type="scientific">Pseudolysinimonas yzui</name>
    <dbReference type="NCBI Taxonomy" id="2708254"/>
    <lineage>
        <taxon>Bacteria</taxon>
        <taxon>Bacillati</taxon>
        <taxon>Actinomycetota</taxon>
        <taxon>Actinomycetes</taxon>
        <taxon>Micrococcales</taxon>
        <taxon>Microbacteriaceae</taxon>
        <taxon>Pseudolysinimonas</taxon>
    </lineage>
</organism>
<sequence>MMPGELWLSGLVAASLQVVVGEFAAAANGTRTSPLRAIGRWLIDAVPTPLIELLLALLRRASKPVVAVTLLVIWLGSAALAALGGRGPLIVTLALFGSIGLVALWRRDELNRVAACFIGLAALGAGVGGAWLSPTVALATTLALALGVVVLRSAASARLRGMQRVLPVPQSPLPAAGAVISVPGISPLFTSSDRFFVTDVAFPAPVVAPDRWRLRVVGLVDRPLVLTHNQLHALPSVEIDAVLMCVHNPVGGPSVGNARWQGVRLIDVLAIAGVSRDADHLRLTSVDGFSAGLNLKLIEEGYEPVLAYAMNGVPLTRAHGAPLRLLVPGIHGYDANIKWLQSIEATGSAYAIDYAERKGWPREPSRMGPQCRIDVPATSANLSIAEHVAAGVAWAPPHGVVRVELRIDGGNWEECTLGTALGPHAWRQWFIRWQATSGRHYLEARAWGRDGVQSETIAAPYPGGASGYHSVEIDVNERRPVQERQSAWWLTDHVRGRVRTAKLGLSAWLHRELPHVGHRPK</sequence>
<proteinExistence type="predicted"/>
<reference evidence="3" key="1">
    <citation type="journal article" date="2014" name="Int. J. Syst. Evol. Microbiol.">
        <title>Complete genome sequence of Corynebacterium casei LMG S-19264T (=DSM 44701T), isolated from a smear-ripened cheese.</title>
        <authorList>
            <consortium name="US DOE Joint Genome Institute (JGI-PGF)"/>
            <person name="Walter F."/>
            <person name="Albersmeier A."/>
            <person name="Kalinowski J."/>
            <person name="Ruckert C."/>
        </authorList>
    </citation>
    <scope>NUCLEOTIDE SEQUENCE</scope>
    <source>
        <strain evidence="3">CGMCC 1.16548</strain>
    </source>
</reference>
<feature type="transmembrane region" description="Helical" evidence="1">
    <location>
        <begin position="113"/>
        <end position="131"/>
    </location>
</feature>
<feature type="transmembrane region" description="Helical" evidence="1">
    <location>
        <begin position="65"/>
        <end position="83"/>
    </location>
</feature>